<dbReference type="AlphaFoldDB" id="A0A919NLG7"/>
<dbReference type="InterPro" id="IPR000086">
    <property type="entry name" value="NUDIX_hydrolase_dom"/>
</dbReference>
<accession>A0A919NLG7</accession>
<name>A0A919NLG7_9ACTN</name>
<dbReference type="SUPFAM" id="SSF55811">
    <property type="entry name" value="Nudix"/>
    <property type="match status" value="1"/>
</dbReference>
<reference evidence="2" key="1">
    <citation type="submission" date="2021-01" db="EMBL/GenBank/DDBJ databases">
        <title>Whole genome shotgun sequence of Actinoplanes tereljensis NBRC 105297.</title>
        <authorList>
            <person name="Komaki H."/>
            <person name="Tamura T."/>
        </authorList>
    </citation>
    <scope>NUCLEOTIDE SEQUENCE</scope>
    <source>
        <strain evidence="2">NBRC 105297</strain>
    </source>
</reference>
<comment type="caution">
    <text evidence="2">The sequence shown here is derived from an EMBL/GenBank/DDBJ whole genome shotgun (WGS) entry which is preliminary data.</text>
</comment>
<dbReference type="Pfam" id="PF00293">
    <property type="entry name" value="NUDIX"/>
    <property type="match status" value="1"/>
</dbReference>
<dbReference type="CDD" id="cd03424">
    <property type="entry name" value="NUDIX_ADPRase_Nudt5_UGPPase_Nudt14"/>
    <property type="match status" value="1"/>
</dbReference>
<dbReference type="EMBL" id="BOMY01000021">
    <property type="protein sequence ID" value="GIF20310.1"/>
    <property type="molecule type" value="Genomic_DNA"/>
</dbReference>
<dbReference type="InterPro" id="IPR015797">
    <property type="entry name" value="NUDIX_hydrolase-like_dom_sf"/>
</dbReference>
<evidence type="ECO:0000259" key="1">
    <source>
        <dbReference type="PROSITE" id="PS51462"/>
    </source>
</evidence>
<evidence type="ECO:0000313" key="3">
    <source>
        <dbReference type="Proteomes" id="UP000623608"/>
    </source>
</evidence>
<keyword evidence="3" id="KW-1185">Reference proteome</keyword>
<evidence type="ECO:0000313" key="2">
    <source>
        <dbReference type="EMBL" id="GIF20310.1"/>
    </source>
</evidence>
<proteinExistence type="predicted"/>
<protein>
    <recommendedName>
        <fullName evidence="1">Nudix hydrolase domain-containing protein</fullName>
    </recommendedName>
</protein>
<feature type="domain" description="Nudix hydrolase" evidence="1">
    <location>
        <begin position="34"/>
        <end position="161"/>
    </location>
</feature>
<gene>
    <name evidence="2" type="ORF">Ate02nite_30400</name>
</gene>
<dbReference type="Proteomes" id="UP000623608">
    <property type="component" value="Unassembled WGS sequence"/>
</dbReference>
<dbReference type="PROSITE" id="PS51462">
    <property type="entry name" value="NUDIX"/>
    <property type="match status" value="1"/>
</dbReference>
<organism evidence="2 3">
    <name type="scientific">Paractinoplanes tereljensis</name>
    <dbReference type="NCBI Taxonomy" id="571912"/>
    <lineage>
        <taxon>Bacteria</taxon>
        <taxon>Bacillati</taxon>
        <taxon>Actinomycetota</taxon>
        <taxon>Actinomycetes</taxon>
        <taxon>Micromonosporales</taxon>
        <taxon>Micromonosporaceae</taxon>
        <taxon>Paractinoplanes</taxon>
    </lineage>
</organism>
<sequence length="171" mass="18437">MGVVYEDPYIILVRDAVRFRNGKVGAYIRQFGTDPGTGSAALPVLPDGRMVLIRHFRHGLRGWQWEIPRGFSEDGADGATTAVRELAEEIGVVGAKIEPLGRMTADGDSVEIYLARVETMPEKLSPEATVEGIDEVRLCTPAELAGLIAAGEITDEFTLVAWALATAKGLI</sequence>
<dbReference type="Gene3D" id="3.90.79.10">
    <property type="entry name" value="Nucleoside Triphosphate Pyrophosphohydrolase"/>
    <property type="match status" value="1"/>
</dbReference>